<evidence type="ECO:0000313" key="1">
    <source>
        <dbReference type="EMBL" id="GGB92941.1"/>
    </source>
</evidence>
<sequence length="120" mass="13472">MLHPGRGLRIVSANRAYLESTMSDGLAIFGERLFDVFPDNPDEPEADGVSNLYRSLSNASQTGKSDTMPIQRYDVRDPHGAFTVKWWRPSNTPVFDDGGKLLYILHNVREVLFEDWTGGA</sequence>
<protein>
    <recommendedName>
        <fullName evidence="3">PAS fold-4 domain-containing protein</fullName>
    </recommendedName>
</protein>
<name>A0A916TQQ9_9SPHN</name>
<dbReference type="AlphaFoldDB" id="A0A916TQQ9"/>
<accession>A0A916TQQ9</accession>
<evidence type="ECO:0000313" key="2">
    <source>
        <dbReference type="Proteomes" id="UP000608154"/>
    </source>
</evidence>
<gene>
    <name evidence="1" type="ORF">GCM10011494_09190</name>
</gene>
<reference evidence="1" key="1">
    <citation type="journal article" date="2014" name="Int. J. Syst. Evol. Microbiol.">
        <title>Complete genome sequence of Corynebacterium casei LMG S-19264T (=DSM 44701T), isolated from a smear-ripened cheese.</title>
        <authorList>
            <consortium name="US DOE Joint Genome Institute (JGI-PGF)"/>
            <person name="Walter F."/>
            <person name="Albersmeier A."/>
            <person name="Kalinowski J."/>
            <person name="Ruckert C."/>
        </authorList>
    </citation>
    <scope>NUCLEOTIDE SEQUENCE</scope>
    <source>
        <strain evidence="1">CGMCC 1.15095</strain>
    </source>
</reference>
<comment type="caution">
    <text evidence="1">The sequence shown here is derived from an EMBL/GenBank/DDBJ whole genome shotgun (WGS) entry which is preliminary data.</text>
</comment>
<reference evidence="1" key="2">
    <citation type="submission" date="2020-09" db="EMBL/GenBank/DDBJ databases">
        <authorList>
            <person name="Sun Q."/>
            <person name="Zhou Y."/>
        </authorList>
    </citation>
    <scope>NUCLEOTIDE SEQUENCE</scope>
    <source>
        <strain evidence="1">CGMCC 1.15095</strain>
    </source>
</reference>
<keyword evidence="2" id="KW-1185">Reference proteome</keyword>
<dbReference type="EMBL" id="BMHK01000004">
    <property type="protein sequence ID" value="GGB92941.1"/>
    <property type="molecule type" value="Genomic_DNA"/>
</dbReference>
<organism evidence="1 2">
    <name type="scientific">Novosphingobium endophyticum</name>
    <dbReference type="NCBI Taxonomy" id="1955250"/>
    <lineage>
        <taxon>Bacteria</taxon>
        <taxon>Pseudomonadati</taxon>
        <taxon>Pseudomonadota</taxon>
        <taxon>Alphaproteobacteria</taxon>
        <taxon>Sphingomonadales</taxon>
        <taxon>Sphingomonadaceae</taxon>
        <taxon>Novosphingobium</taxon>
    </lineage>
</organism>
<dbReference type="Proteomes" id="UP000608154">
    <property type="component" value="Unassembled WGS sequence"/>
</dbReference>
<evidence type="ECO:0008006" key="3">
    <source>
        <dbReference type="Google" id="ProtNLM"/>
    </source>
</evidence>
<proteinExistence type="predicted"/>
<dbReference type="Gene3D" id="3.30.450.20">
    <property type="entry name" value="PAS domain"/>
    <property type="match status" value="1"/>
</dbReference>